<evidence type="ECO:0000256" key="2">
    <source>
        <dbReference type="ARBA" id="ARBA00022729"/>
    </source>
</evidence>
<evidence type="ECO:0000256" key="5">
    <source>
        <dbReference type="SAM" id="Phobius"/>
    </source>
</evidence>
<keyword evidence="5" id="KW-0812">Transmembrane</keyword>
<dbReference type="EMBL" id="JAUYZG010000013">
    <property type="protein sequence ID" value="KAK2891357.1"/>
    <property type="molecule type" value="Genomic_DNA"/>
</dbReference>
<evidence type="ECO:0000313" key="9">
    <source>
        <dbReference type="Proteomes" id="UP001187343"/>
    </source>
</evidence>
<dbReference type="AlphaFoldDB" id="A0AA88TNY3"/>
<dbReference type="SUPFAM" id="SSF48726">
    <property type="entry name" value="Immunoglobulin"/>
    <property type="match status" value="2"/>
</dbReference>
<keyword evidence="2 6" id="KW-0732">Signal</keyword>
<dbReference type="InterPro" id="IPR013783">
    <property type="entry name" value="Ig-like_fold"/>
</dbReference>
<protein>
    <recommendedName>
        <fullName evidence="7">Ig-like domain-containing protein</fullName>
    </recommendedName>
</protein>
<keyword evidence="9" id="KW-1185">Reference proteome</keyword>
<feature type="chain" id="PRO_5041676507" description="Ig-like domain-containing protein" evidence="6">
    <location>
        <begin position="16"/>
        <end position="694"/>
    </location>
</feature>
<feature type="domain" description="Ig-like" evidence="7">
    <location>
        <begin position="273"/>
        <end position="391"/>
    </location>
</feature>
<keyword evidence="5" id="KW-1133">Transmembrane helix</keyword>
<sequence>MLIFGLMLLLQTAASVDRFCFFNQADPCYATQGDKLNLLMVLNTSNYDLIIQKRTNNTQDDPVCRVKYGRIRENECDLYNNRPEVTVINETLIINHVIRADSGNYKLRLTDSDGTETSRDLQVIVEAPIGSVEVSIICSSSGVMRASCSSEGDQILYSWTLNGDPLMDGDSSINLGEGTDGDISCSVKNHVSYTQKTIRVKPCPGLDRFCWFAQSDSCYATLGHKLNLMMVRDTSEYDLKLWKKINKTQDIQVCRVKDDKILEKECDHYNNRPEVTVINGMLIINRVIREDSGNYILYFTEPWGIGELQVNVEAPIGSVEVSIICSSSGVMRASCSSEGDQLLYSWTLNGEILAQGPMARTITTIELNEGTDGNISCSMKNHVSYAQKTIRVKPCPGLDRFCRFNQSNLCYAALGHKLDLLMVQDTSEYDLKIQKRINNTVDDPVCRAKYGRIRDCDLYKTRPEVTVINGTVIIKRVIRADSGNYTLRLSHSNGTETSTDLQVIVEAPIGSVEVSIICSSSGVMRVSCSSEGDQLLYSWTLNGDPLMDGDSSIDLDEKTDGNISCSLKNHVSYAQKTIRVKPCPVLYYLIAGCTALILILLFITVCYVYKKKRLKSTPAAAGDTELTYTEKNETESLPAADVEYAAVSRQTKRKEKKKKEEDEVQYGEVTFTPNRPNAPQQLQEECIYSQVVRS</sequence>
<comment type="subcellular location">
    <subcellularLocation>
        <location evidence="1">Membrane</location>
    </subcellularLocation>
</comment>
<dbReference type="Gene3D" id="2.60.40.10">
    <property type="entry name" value="Immunoglobulins"/>
    <property type="match status" value="4"/>
</dbReference>
<feature type="transmembrane region" description="Helical" evidence="5">
    <location>
        <begin position="585"/>
        <end position="609"/>
    </location>
</feature>
<dbReference type="Proteomes" id="UP001187343">
    <property type="component" value="Unassembled WGS sequence"/>
</dbReference>
<evidence type="ECO:0000256" key="3">
    <source>
        <dbReference type="ARBA" id="ARBA00023136"/>
    </source>
</evidence>
<comment type="caution">
    <text evidence="8">The sequence shown here is derived from an EMBL/GenBank/DDBJ whole genome shotgun (WGS) entry which is preliminary data.</text>
</comment>
<dbReference type="InterPro" id="IPR007110">
    <property type="entry name" value="Ig-like_dom"/>
</dbReference>
<feature type="signal peptide" evidence="6">
    <location>
        <begin position="1"/>
        <end position="15"/>
    </location>
</feature>
<evidence type="ECO:0000256" key="6">
    <source>
        <dbReference type="SAM" id="SignalP"/>
    </source>
</evidence>
<dbReference type="GO" id="GO:0016020">
    <property type="term" value="C:membrane"/>
    <property type="evidence" value="ECO:0007669"/>
    <property type="project" value="UniProtKB-SubCell"/>
</dbReference>
<feature type="domain" description="Ig-like" evidence="7">
    <location>
        <begin position="83"/>
        <end position="199"/>
    </location>
</feature>
<dbReference type="PROSITE" id="PS50835">
    <property type="entry name" value="IG_LIKE"/>
    <property type="match status" value="3"/>
</dbReference>
<dbReference type="PANTHER" id="PTHR12080:SF48">
    <property type="entry name" value="IMMUNOGLOBULIN SUBTYPE DOMAIN-CONTAINING PROTEIN"/>
    <property type="match status" value="1"/>
</dbReference>
<gene>
    <name evidence="8" type="ORF">Q8A67_014000</name>
</gene>
<dbReference type="InterPro" id="IPR015631">
    <property type="entry name" value="CD2/SLAM_rcpt"/>
</dbReference>
<evidence type="ECO:0000259" key="7">
    <source>
        <dbReference type="PROSITE" id="PS50835"/>
    </source>
</evidence>
<evidence type="ECO:0000313" key="8">
    <source>
        <dbReference type="EMBL" id="KAK2891357.1"/>
    </source>
</evidence>
<dbReference type="InterPro" id="IPR036179">
    <property type="entry name" value="Ig-like_dom_sf"/>
</dbReference>
<dbReference type="InterPro" id="IPR003599">
    <property type="entry name" value="Ig_sub"/>
</dbReference>
<organism evidence="8 9">
    <name type="scientific">Cirrhinus molitorella</name>
    <name type="common">mud carp</name>
    <dbReference type="NCBI Taxonomy" id="172907"/>
    <lineage>
        <taxon>Eukaryota</taxon>
        <taxon>Metazoa</taxon>
        <taxon>Chordata</taxon>
        <taxon>Craniata</taxon>
        <taxon>Vertebrata</taxon>
        <taxon>Euteleostomi</taxon>
        <taxon>Actinopterygii</taxon>
        <taxon>Neopterygii</taxon>
        <taxon>Teleostei</taxon>
        <taxon>Ostariophysi</taxon>
        <taxon>Cypriniformes</taxon>
        <taxon>Cyprinidae</taxon>
        <taxon>Labeoninae</taxon>
        <taxon>Labeonini</taxon>
        <taxon>Cirrhinus</taxon>
    </lineage>
</organism>
<keyword evidence="4" id="KW-0325">Glycoprotein</keyword>
<feature type="domain" description="Ig-like" evidence="7">
    <location>
        <begin position="463"/>
        <end position="579"/>
    </location>
</feature>
<evidence type="ECO:0000256" key="4">
    <source>
        <dbReference type="ARBA" id="ARBA00023180"/>
    </source>
</evidence>
<accession>A0AA88TNY3</accession>
<reference evidence="8" key="1">
    <citation type="submission" date="2023-08" db="EMBL/GenBank/DDBJ databases">
        <title>Chromosome-level Genome Assembly of mud carp (Cirrhinus molitorella).</title>
        <authorList>
            <person name="Liu H."/>
        </authorList>
    </citation>
    <scope>NUCLEOTIDE SEQUENCE</scope>
    <source>
        <strain evidence="8">Prfri</strain>
        <tissue evidence="8">Muscle</tissue>
    </source>
</reference>
<keyword evidence="3 5" id="KW-0472">Membrane</keyword>
<dbReference type="SMART" id="SM00409">
    <property type="entry name" value="IG"/>
    <property type="match status" value="3"/>
</dbReference>
<evidence type="ECO:0000256" key="1">
    <source>
        <dbReference type="ARBA" id="ARBA00004370"/>
    </source>
</evidence>
<dbReference type="PANTHER" id="PTHR12080">
    <property type="entry name" value="SIGNALING LYMPHOCYTIC ACTIVATION MOLECULE"/>
    <property type="match status" value="1"/>
</dbReference>
<name>A0AA88TNY3_9TELE</name>
<proteinExistence type="predicted"/>